<evidence type="ECO:0000259" key="1">
    <source>
        <dbReference type="Pfam" id="PF06985"/>
    </source>
</evidence>
<dbReference type="Proteomes" id="UP000736672">
    <property type="component" value="Unassembled WGS sequence"/>
</dbReference>
<dbReference type="Pfam" id="PF06985">
    <property type="entry name" value="HET"/>
    <property type="match status" value="1"/>
</dbReference>
<dbReference type="EMBL" id="JAGTJS010000020">
    <property type="protein sequence ID" value="KAH7240503.1"/>
    <property type="molecule type" value="Genomic_DNA"/>
</dbReference>
<organism evidence="2 3">
    <name type="scientific">Fusarium solani</name>
    <name type="common">Filamentous fungus</name>
    <dbReference type="NCBI Taxonomy" id="169388"/>
    <lineage>
        <taxon>Eukaryota</taxon>
        <taxon>Fungi</taxon>
        <taxon>Dikarya</taxon>
        <taxon>Ascomycota</taxon>
        <taxon>Pezizomycotina</taxon>
        <taxon>Sordariomycetes</taxon>
        <taxon>Hypocreomycetidae</taxon>
        <taxon>Hypocreales</taxon>
        <taxon>Nectriaceae</taxon>
        <taxon>Fusarium</taxon>
        <taxon>Fusarium solani species complex</taxon>
    </lineage>
</organism>
<name>A0A9P9GKU6_FUSSL</name>
<gene>
    <name evidence="2" type="ORF">B0J15DRAFT_568473</name>
</gene>
<dbReference type="InterPro" id="IPR010730">
    <property type="entry name" value="HET"/>
</dbReference>
<dbReference type="PANTHER" id="PTHR24148">
    <property type="entry name" value="ANKYRIN REPEAT DOMAIN-CONTAINING PROTEIN 39 HOMOLOG-RELATED"/>
    <property type="match status" value="1"/>
</dbReference>
<proteinExistence type="predicted"/>
<protein>
    <submittedName>
        <fullName evidence="2">Heterokaryon incompatibility protein-domain-containing protein</fullName>
    </submittedName>
</protein>
<feature type="domain" description="Heterokaryon incompatibility" evidence="1">
    <location>
        <begin position="45"/>
        <end position="215"/>
    </location>
</feature>
<dbReference type="InterPro" id="IPR052895">
    <property type="entry name" value="HetReg/Transcr_Mod"/>
</dbReference>
<dbReference type="AlphaFoldDB" id="A0A9P9GKU6"/>
<sequence>MDLSSSFIYKPLDRVKSEIRVVRIPPKDDDSLRLDTVCLDDNPAFAALSYVWGDPNIKEAISLDNQSFPVTKNLAAALKHIRGNWTSRQSPYRVQSLWVDAVCINQQDPDERTQQVQLMSRIYKSAAVVLAWLGPGDHSLAFSTIKLLAREMYDDTARRFNEEKVSRLDWLQGHPSLCSDDGPEQSGSGFRNLAWSAVATFVRDPYWTRVWIFQEVVLARKLLFISNGLASVGWHTLFTFQRGFELMRKNIRKLSLPRPNYLSPSVWSALATELASVSNIEQPCFARGIFRNRAKVPQTRNYSWVMSSFASGRKATDPRDYIYGLLAITEIPIVPDYNKTVSDVYIEYTAAWVETCRDMRITRYITTLSFLSHAGTGIYGSEADFPSWAPNFPADGKLPISPRMETGYADRGVFGDDSSKLPFVVARTKSLFAWGIEVDTVRFVAQDPVYGLTRVDLLKSATTALSQGKRYKTESGALNAFFRLLHRDQSRTVSRSTIIRDLSLFYHITRALDQLEPQQQDKVLRDLRFSTDPVEFEAQFRKCFAPGADFRQLGFDRNLRDIMMEWPKGMVGESWQRMELGLIRLRTNWRLIGTTSGYLGLAPRGTAVDDRLCVLKGSDVPVLLRRTDLGSYTVVGTAFVEGLMDGEAAELEQARKGMDQWLQMQ</sequence>
<dbReference type="PANTHER" id="PTHR24148:SF73">
    <property type="entry name" value="HET DOMAIN PROTEIN (AFU_ORTHOLOGUE AFUA_8G01020)"/>
    <property type="match status" value="1"/>
</dbReference>
<reference evidence="2" key="1">
    <citation type="journal article" date="2021" name="Nat. Commun.">
        <title>Genetic determinants of endophytism in the Arabidopsis root mycobiome.</title>
        <authorList>
            <person name="Mesny F."/>
            <person name="Miyauchi S."/>
            <person name="Thiergart T."/>
            <person name="Pickel B."/>
            <person name="Atanasova L."/>
            <person name="Karlsson M."/>
            <person name="Huettel B."/>
            <person name="Barry K.W."/>
            <person name="Haridas S."/>
            <person name="Chen C."/>
            <person name="Bauer D."/>
            <person name="Andreopoulos W."/>
            <person name="Pangilinan J."/>
            <person name="LaButti K."/>
            <person name="Riley R."/>
            <person name="Lipzen A."/>
            <person name="Clum A."/>
            <person name="Drula E."/>
            <person name="Henrissat B."/>
            <person name="Kohler A."/>
            <person name="Grigoriev I.V."/>
            <person name="Martin F.M."/>
            <person name="Hacquard S."/>
        </authorList>
    </citation>
    <scope>NUCLEOTIDE SEQUENCE</scope>
    <source>
        <strain evidence="2">FSSC 5 MPI-SDFR-AT-0091</strain>
    </source>
</reference>
<dbReference type="OrthoDB" id="2157530at2759"/>
<dbReference type="Pfam" id="PF26639">
    <property type="entry name" value="Het-6_barrel"/>
    <property type="match status" value="1"/>
</dbReference>
<comment type="caution">
    <text evidence="2">The sequence shown here is derived from an EMBL/GenBank/DDBJ whole genome shotgun (WGS) entry which is preliminary data.</text>
</comment>
<keyword evidence="3" id="KW-1185">Reference proteome</keyword>
<evidence type="ECO:0000313" key="2">
    <source>
        <dbReference type="EMBL" id="KAH7240503.1"/>
    </source>
</evidence>
<evidence type="ECO:0000313" key="3">
    <source>
        <dbReference type="Proteomes" id="UP000736672"/>
    </source>
</evidence>
<accession>A0A9P9GKU6</accession>